<dbReference type="Proteomes" id="UP000193978">
    <property type="component" value="Chromosome"/>
</dbReference>
<dbReference type="EMBL" id="CP019948">
    <property type="protein sequence ID" value="ARN82212.1"/>
    <property type="molecule type" value="Genomic_DNA"/>
</dbReference>
<evidence type="ECO:0000313" key="3">
    <source>
        <dbReference type="Proteomes" id="UP000193978"/>
    </source>
</evidence>
<organism evidence="2 3">
    <name type="scientific">Methylocystis bryophila</name>
    <dbReference type="NCBI Taxonomy" id="655015"/>
    <lineage>
        <taxon>Bacteria</taxon>
        <taxon>Pseudomonadati</taxon>
        <taxon>Pseudomonadota</taxon>
        <taxon>Alphaproteobacteria</taxon>
        <taxon>Hyphomicrobiales</taxon>
        <taxon>Methylocystaceae</taxon>
        <taxon>Methylocystis</taxon>
    </lineage>
</organism>
<dbReference type="KEGG" id="mbry:B1812_15215"/>
<dbReference type="AlphaFoldDB" id="A0A1W6MXB0"/>
<sequence>MDESKTDRASTKRGRGSIHDHKSALRISGNRFFGKIELYTFKIDHAFCVQANPPERSVI</sequence>
<reference evidence="2 3" key="1">
    <citation type="submission" date="2017-02" db="EMBL/GenBank/DDBJ databases">
        <authorList>
            <person name="Peterson S.W."/>
        </authorList>
    </citation>
    <scope>NUCLEOTIDE SEQUENCE [LARGE SCALE GENOMIC DNA]</scope>
    <source>
        <strain evidence="2 3">S285</strain>
    </source>
</reference>
<evidence type="ECO:0000256" key="1">
    <source>
        <dbReference type="SAM" id="MobiDB-lite"/>
    </source>
</evidence>
<name>A0A1W6MXB0_9HYPH</name>
<proteinExistence type="predicted"/>
<gene>
    <name evidence="2" type="ORF">B1812_15215</name>
</gene>
<feature type="region of interest" description="Disordered" evidence="1">
    <location>
        <begin position="1"/>
        <end position="20"/>
    </location>
</feature>
<keyword evidence="3" id="KW-1185">Reference proteome</keyword>
<feature type="compositionally biased region" description="Basic and acidic residues" evidence="1">
    <location>
        <begin position="1"/>
        <end position="10"/>
    </location>
</feature>
<accession>A0A1W6MXB0</accession>
<protein>
    <submittedName>
        <fullName evidence="2">Uncharacterized protein</fullName>
    </submittedName>
</protein>
<evidence type="ECO:0000313" key="2">
    <source>
        <dbReference type="EMBL" id="ARN82212.1"/>
    </source>
</evidence>